<dbReference type="EMBL" id="CP043315">
    <property type="protein sequence ID" value="QEK38156.1"/>
    <property type="molecule type" value="Genomic_DNA"/>
</dbReference>
<evidence type="ECO:0000313" key="3">
    <source>
        <dbReference type="EMBL" id="QEK38156.1"/>
    </source>
</evidence>
<dbReference type="InterPro" id="IPR003591">
    <property type="entry name" value="Leu-rich_rpt_typical-subtyp"/>
</dbReference>
<dbReference type="SUPFAM" id="SSF52058">
    <property type="entry name" value="L domain-like"/>
    <property type="match status" value="1"/>
</dbReference>
<evidence type="ECO:0000256" key="2">
    <source>
        <dbReference type="ARBA" id="ARBA00022737"/>
    </source>
</evidence>
<dbReference type="AlphaFoldDB" id="A0A5C0UDP4"/>
<name>A0A5C0UDP4_9PROT</name>
<dbReference type="OrthoDB" id="8334314at2"/>
<keyword evidence="1" id="KW-0433">Leucine-rich repeat</keyword>
<keyword evidence="2" id="KW-0677">Repeat</keyword>
<evidence type="ECO:0000313" key="4">
    <source>
        <dbReference type="Proteomes" id="UP000325155"/>
    </source>
</evidence>
<protein>
    <submittedName>
        <fullName evidence="3">Leucine-rich repeat domain-containing protein</fullName>
    </submittedName>
</protein>
<dbReference type="InterPro" id="IPR032675">
    <property type="entry name" value="LRR_dom_sf"/>
</dbReference>
<dbReference type="Proteomes" id="UP000325155">
    <property type="component" value="Chromosome"/>
</dbReference>
<accession>A0A5C0UDP4</accession>
<sequence>MMLFNIVFLLFSSNIFCMQDNISRASNDGVGRVFSQYFGKDSLSKKMKMDIEFYRTLSSKEFATLINSKPFLIFLFCNKKKMMFSDHEIIEIITSHLIDEKSYYSMKNQNISLDKFNYPASSLKYYFANGINDDSLKYEDKYYFECLHICSYASLHDDKLKKSLELINKASYMPSKNININLSQNLFILIPNATVIYSAFSEMQRIEGGIYHNKLKKLIVTKSEITRILKGTLNLPNLEHLCFACNQIDHIDREAFAGMPKLKELNLDGNQITRFGSNQLIGINIDECKIKLNNNPLNSESANYYNYLKSKK</sequence>
<evidence type="ECO:0000256" key="1">
    <source>
        <dbReference type="ARBA" id="ARBA00022614"/>
    </source>
</evidence>
<dbReference type="InterPro" id="IPR001611">
    <property type="entry name" value="Leu-rich_rpt"/>
</dbReference>
<dbReference type="Pfam" id="PF13855">
    <property type="entry name" value="LRR_8"/>
    <property type="match status" value="1"/>
</dbReference>
<dbReference type="SMART" id="SM00369">
    <property type="entry name" value="LRR_TYP"/>
    <property type="match status" value="2"/>
</dbReference>
<organism evidence="3 4">
    <name type="scientific">Candidatus Cytomitobacter indipagum</name>
    <dbReference type="NCBI Taxonomy" id="2601575"/>
    <lineage>
        <taxon>Bacteria</taxon>
        <taxon>Pseudomonadati</taxon>
        <taxon>Pseudomonadota</taxon>
        <taxon>Alphaproteobacteria</taxon>
        <taxon>Holosporales</taxon>
        <taxon>Holosporaceae</taxon>
        <taxon>Candidatus Cytomitobacter</taxon>
    </lineage>
</organism>
<proteinExistence type="predicted"/>
<dbReference type="KEGG" id="cip:FZC35_02095"/>
<dbReference type="Gene3D" id="3.80.10.10">
    <property type="entry name" value="Ribonuclease Inhibitor"/>
    <property type="match status" value="1"/>
</dbReference>
<keyword evidence="4" id="KW-1185">Reference proteome</keyword>
<dbReference type="PROSITE" id="PS51450">
    <property type="entry name" value="LRR"/>
    <property type="match status" value="1"/>
</dbReference>
<gene>
    <name evidence="3" type="ORF">FZC35_02095</name>
</gene>
<reference evidence="3 4" key="1">
    <citation type="submission" date="2019-08" db="EMBL/GenBank/DDBJ databases">
        <title>Highly reduced genomes of protist endosymbionts show evolutionary convergence.</title>
        <authorList>
            <person name="George E."/>
            <person name="Husnik F."/>
            <person name="Tashyreva D."/>
            <person name="Prokopchuk G."/>
            <person name="Horak A."/>
            <person name="Kwong W.K."/>
            <person name="Lukes J."/>
            <person name="Keeling P.J."/>
        </authorList>
    </citation>
    <scope>NUCLEOTIDE SEQUENCE [LARGE SCALE GENOMIC DNA]</scope>
    <source>
        <strain evidence="3">1605</strain>
    </source>
</reference>